<evidence type="ECO:0000256" key="1">
    <source>
        <dbReference type="ARBA" id="ARBA00023125"/>
    </source>
</evidence>
<dbReference type="PROSITE" id="PS50977">
    <property type="entry name" value="HTH_TETR_2"/>
    <property type="match status" value="1"/>
</dbReference>
<keyword evidence="5" id="KW-1185">Reference proteome</keyword>
<reference evidence="4 5" key="1">
    <citation type="submission" date="2015-06" db="EMBL/GenBank/DDBJ databases">
        <title>Genome sequence of Pseudoalteromonas peptidolytica.</title>
        <authorList>
            <person name="Xie B.-B."/>
            <person name="Rong J.-C."/>
            <person name="Qin Q.-L."/>
            <person name="Zhang Y.-Z."/>
        </authorList>
    </citation>
    <scope>NUCLEOTIDE SEQUENCE [LARGE SCALE GENOMIC DNA]</scope>
    <source>
        <strain evidence="4 5">F12-50-A1</strain>
    </source>
</reference>
<dbReference type="EMBL" id="AQHF01000020">
    <property type="protein sequence ID" value="MBE0345869.1"/>
    <property type="molecule type" value="Genomic_DNA"/>
</dbReference>
<organism evidence="4 5">
    <name type="scientific">Pseudoalteromonas peptidolytica F12-50-A1</name>
    <dbReference type="NCBI Taxonomy" id="1315280"/>
    <lineage>
        <taxon>Bacteria</taxon>
        <taxon>Pseudomonadati</taxon>
        <taxon>Pseudomonadota</taxon>
        <taxon>Gammaproteobacteria</taxon>
        <taxon>Alteromonadales</taxon>
        <taxon>Pseudoalteromonadaceae</taxon>
        <taxon>Pseudoalteromonas</taxon>
    </lineage>
</organism>
<dbReference type="InterPro" id="IPR050624">
    <property type="entry name" value="HTH-type_Tx_Regulator"/>
</dbReference>
<feature type="DNA-binding region" description="H-T-H motif" evidence="2">
    <location>
        <begin position="39"/>
        <end position="58"/>
    </location>
</feature>
<keyword evidence="1 2" id="KW-0238">DNA-binding</keyword>
<evidence type="ECO:0000313" key="5">
    <source>
        <dbReference type="Proteomes" id="UP000660708"/>
    </source>
</evidence>
<gene>
    <name evidence="4" type="ORF">PPEP_a0841</name>
</gene>
<dbReference type="Gene3D" id="1.10.357.10">
    <property type="entry name" value="Tetracycline Repressor, domain 2"/>
    <property type="match status" value="1"/>
</dbReference>
<accession>A0A8I0MVD6</accession>
<dbReference type="RefSeq" id="WP_147389327.1">
    <property type="nucleotide sequence ID" value="NZ_AQHF01000020.1"/>
</dbReference>
<dbReference type="PANTHER" id="PTHR43479">
    <property type="entry name" value="ACREF/ENVCD OPERON REPRESSOR-RELATED"/>
    <property type="match status" value="1"/>
</dbReference>
<dbReference type="GO" id="GO:0003677">
    <property type="term" value="F:DNA binding"/>
    <property type="evidence" value="ECO:0007669"/>
    <property type="project" value="UniProtKB-UniRule"/>
</dbReference>
<protein>
    <recommendedName>
        <fullName evidence="3">HTH tetR-type domain-containing protein</fullName>
    </recommendedName>
</protein>
<dbReference type="AlphaFoldDB" id="A0A8I0MVD6"/>
<sequence>MKNTKKGRPVDGERQAKQKNKLIEAGKSLLDNKPYSKITIRDIANEAQLNSAMIKYYFGSKENLFIAVVESLSAPLLDKLEKIESENRPLYEFIITLSDIINFNPAVVSILKEEVMFKSTPLSDAFINAFPGKVSELLPKLIMKETSIEGEVKANLAAFNLVSLIISPFLLDDIRKGVWDISDDQVFGDEWADYIYSLFINGIS</sequence>
<name>A0A8I0MVD6_9GAMM</name>
<dbReference type="SUPFAM" id="SSF46689">
    <property type="entry name" value="Homeodomain-like"/>
    <property type="match status" value="1"/>
</dbReference>
<dbReference type="Pfam" id="PF00440">
    <property type="entry name" value="TetR_N"/>
    <property type="match status" value="1"/>
</dbReference>
<feature type="domain" description="HTH tetR-type" evidence="3">
    <location>
        <begin position="16"/>
        <end position="76"/>
    </location>
</feature>
<evidence type="ECO:0000259" key="3">
    <source>
        <dbReference type="PROSITE" id="PS50977"/>
    </source>
</evidence>
<comment type="caution">
    <text evidence="4">The sequence shown here is derived from an EMBL/GenBank/DDBJ whole genome shotgun (WGS) entry which is preliminary data.</text>
</comment>
<evidence type="ECO:0000313" key="4">
    <source>
        <dbReference type="EMBL" id="MBE0345869.1"/>
    </source>
</evidence>
<dbReference type="PANTHER" id="PTHR43479:SF11">
    <property type="entry name" value="ACREF_ENVCD OPERON REPRESSOR-RELATED"/>
    <property type="match status" value="1"/>
</dbReference>
<proteinExistence type="predicted"/>
<evidence type="ECO:0000256" key="2">
    <source>
        <dbReference type="PROSITE-ProRule" id="PRU00335"/>
    </source>
</evidence>
<dbReference type="InterPro" id="IPR001647">
    <property type="entry name" value="HTH_TetR"/>
</dbReference>
<dbReference type="Proteomes" id="UP000660708">
    <property type="component" value="Unassembled WGS sequence"/>
</dbReference>
<dbReference type="InterPro" id="IPR009057">
    <property type="entry name" value="Homeodomain-like_sf"/>
</dbReference>